<comment type="similarity">
    <text evidence="6">Belongs to the HIBADH-related family. L-threonate dehydrogenase subfamily.</text>
</comment>
<evidence type="ECO:0000313" key="14">
    <source>
        <dbReference type="Proteomes" id="UP000199382"/>
    </source>
</evidence>
<dbReference type="Gene3D" id="3.40.50.720">
    <property type="entry name" value="NAD(P)-binding Rossmann-like Domain"/>
    <property type="match status" value="1"/>
</dbReference>
<dbReference type="Proteomes" id="UP000199382">
    <property type="component" value="Unassembled WGS sequence"/>
</dbReference>
<comment type="function">
    <text evidence="5">Catalyzes oxidation of L-threonate to 2-oxo-tetronate. Can use either NAD(+) or NADP(+) as cosubstrate, with a preference for NAD(+).</text>
</comment>
<dbReference type="PANTHER" id="PTHR43060">
    <property type="entry name" value="3-HYDROXYISOBUTYRATE DEHYDROGENASE-LIKE 1, MITOCHONDRIAL-RELATED"/>
    <property type="match status" value="1"/>
</dbReference>
<evidence type="ECO:0000256" key="4">
    <source>
        <dbReference type="ARBA" id="ARBA00023277"/>
    </source>
</evidence>
<dbReference type="GO" id="GO:0016616">
    <property type="term" value="F:oxidoreductase activity, acting on the CH-OH group of donors, NAD or NADP as acceptor"/>
    <property type="evidence" value="ECO:0007669"/>
    <property type="project" value="InterPro"/>
</dbReference>
<dbReference type="InterPro" id="IPR029154">
    <property type="entry name" value="HIBADH-like_NADP-bd"/>
</dbReference>
<evidence type="ECO:0000313" key="13">
    <source>
        <dbReference type="EMBL" id="SDK28674.1"/>
    </source>
</evidence>
<evidence type="ECO:0000256" key="8">
    <source>
        <dbReference type="ARBA" id="ARBA00039407"/>
    </source>
</evidence>
<dbReference type="GO" id="GO:0051287">
    <property type="term" value="F:NAD binding"/>
    <property type="evidence" value="ECO:0007669"/>
    <property type="project" value="InterPro"/>
</dbReference>
<dbReference type="Gene3D" id="1.10.1040.10">
    <property type="entry name" value="N-(1-d-carboxylethyl)-l-norvaline Dehydrogenase, domain 2"/>
    <property type="match status" value="1"/>
</dbReference>
<reference evidence="13 14" key="1">
    <citation type="submission" date="2016-10" db="EMBL/GenBank/DDBJ databases">
        <authorList>
            <person name="de Groot N.N."/>
        </authorList>
    </citation>
    <scope>NUCLEOTIDE SEQUENCE [LARGE SCALE GENOMIC DNA]</scope>
    <source>
        <strain evidence="13 14">DSM 25294</strain>
    </source>
</reference>
<evidence type="ECO:0000256" key="2">
    <source>
        <dbReference type="ARBA" id="ARBA00023002"/>
    </source>
</evidence>
<name>A0A1G9APC7_9RHOB</name>
<dbReference type="NCBIfam" id="NF043037">
    <property type="entry name" value="ThreonDh"/>
    <property type="match status" value="1"/>
</dbReference>
<accession>A0A1G9APC7</accession>
<evidence type="ECO:0000256" key="10">
    <source>
        <dbReference type="PIRSR" id="PIRSR000103-1"/>
    </source>
</evidence>
<keyword evidence="3" id="KW-0520">NAD</keyword>
<evidence type="ECO:0000256" key="6">
    <source>
        <dbReference type="ARBA" id="ARBA00037979"/>
    </source>
</evidence>
<keyword evidence="14" id="KW-1185">Reference proteome</keyword>
<dbReference type="SUPFAM" id="SSF48179">
    <property type="entry name" value="6-phosphogluconate dehydrogenase C-terminal domain-like"/>
    <property type="match status" value="1"/>
</dbReference>
<evidence type="ECO:0000259" key="11">
    <source>
        <dbReference type="Pfam" id="PF03446"/>
    </source>
</evidence>
<dbReference type="AlphaFoldDB" id="A0A1G9APC7"/>
<feature type="domain" description="3-hydroxyisobutyrate dehydrogenase-like NAD-binding" evidence="12">
    <location>
        <begin position="194"/>
        <end position="313"/>
    </location>
</feature>
<keyword evidence="4" id="KW-0119">Carbohydrate metabolism</keyword>
<dbReference type="EMBL" id="FNEK01000036">
    <property type="protein sequence ID" value="SDK28674.1"/>
    <property type="molecule type" value="Genomic_DNA"/>
</dbReference>
<dbReference type="STRING" id="571298.SAMN04488026_103639"/>
<proteinExistence type="inferred from homology"/>
<evidence type="ECO:0000256" key="9">
    <source>
        <dbReference type="ARBA" id="ARBA00047312"/>
    </source>
</evidence>
<keyword evidence="2" id="KW-0560">Oxidoreductase</keyword>
<dbReference type="Pfam" id="PF03446">
    <property type="entry name" value="NAD_binding_2"/>
    <property type="match status" value="1"/>
</dbReference>
<evidence type="ECO:0000256" key="1">
    <source>
        <dbReference type="ARBA" id="ARBA00022857"/>
    </source>
</evidence>
<gene>
    <name evidence="13" type="ORF">SAMN04488026_103639</name>
</gene>
<dbReference type="InterPro" id="IPR008927">
    <property type="entry name" value="6-PGluconate_DH-like_C_sf"/>
</dbReference>
<comment type="catalytic activity">
    <reaction evidence="9">
        <text>L-threonate + NAD(+) = 2-dehydro-L-erythronate + NADH + H(+)</text>
        <dbReference type="Rhea" id="RHEA:52548"/>
        <dbReference type="ChEBI" id="CHEBI:15378"/>
        <dbReference type="ChEBI" id="CHEBI:57540"/>
        <dbReference type="ChEBI" id="CHEBI:57561"/>
        <dbReference type="ChEBI" id="CHEBI:57945"/>
        <dbReference type="ChEBI" id="CHEBI:136669"/>
        <dbReference type="EC" id="1.1.1.411"/>
    </reaction>
</comment>
<dbReference type="PIRSF" id="PIRSF000103">
    <property type="entry name" value="HIBADH"/>
    <property type="match status" value="1"/>
</dbReference>
<keyword evidence="1" id="KW-0521">NADP</keyword>
<sequence>MQVVQTGRGAVRGVTGLRPESRRNAMSTKLNACVIGLGSIGWGAAVSLLREGFPTVAVDIREEALAKFVAEGGRRAATPAEGAAEADLVMVFVVNAAQTETVLFGENGAVAAAKPGTTFVICVTMPPSAMSDICARLEAAGMKAIDAPTSGGSGKAASGETTLMASGPDAVLDGVMPALEAMSGRIYRLGDTCGAGSRVKMINQLLAGVHIAAMAEAMTLGAKMGVDLGTLYEVITGSAGNSWMFENRGAHVVNGDYTPHSAVDIFVKDLGIVVSEAGDGCPTPLSDTALALFKEASAAGMGREDDAAVAKLLAKKAGVKLPGVED</sequence>
<dbReference type="InterPro" id="IPR036291">
    <property type="entry name" value="NAD(P)-bd_dom_sf"/>
</dbReference>
<feature type="active site" evidence="10">
    <location>
        <position position="200"/>
    </location>
</feature>
<dbReference type="EC" id="1.1.1.411" evidence="7"/>
<evidence type="ECO:0000256" key="3">
    <source>
        <dbReference type="ARBA" id="ARBA00023027"/>
    </source>
</evidence>
<protein>
    <recommendedName>
        <fullName evidence="8">L-threonate dehydrogenase</fullName>
        <ecNumber evidence="7">1.1.1.411</ecNumber>
    </recommendedName>
</protein>
<feature type="domain" description="6-phosphogluconate dehydrogenase NADP-binding" evidence="11">
    <location>
        <begin position="33"/>
        <end position="189"/>
    </location>
</feature>
<dbReference type="GO" id="GO:0050661">
    <property type="term" value="F:NADP binding"/>
    <property type="evidence" value="ECO:0007669"/>
    <property type="project" value="InterPro"/>
</dbReference>
<evidence type="ECO:0000259" key="12">
    <source>
        <dbReference type="Pfam" id="PF14833"/>
    </source>
</evidence>
<organism evidence="13 14">
    <name type="scientific">Aliiruegeria lutimaris</name>
    <dbReference type="NCBI Taxonomy" id="571298"/>
    <lineage>
        <taxon>Bacteria</taxon>
        <taxon>Pseudomonadati</taxon>
        <taxon>Pseudomonadota</taxon>
        <taxon>Alphaproteobacteria</taxon>
        <taxon>Rhodobacterales</taxon>
        <taxon>Roseobacteraceae</taxon>
        <taxon>Aliiruegeria</taxon>
    </lineage>
</organism>
<dbReference type="InterPro" id="IPR013328">
    <property type="entry name" value="6PGD_dom2"/>
</dbReference>
<dbReference type="InterPro" id="IPR006115">
    <property type="entry name" value="6PGDH_NADP-bd"/>
</dbReference>
<evidence type="ECO:0000256" key="5">
    <source>
        <dbReference type="ARBA" id="ARBA00037062"/>
    </source>
</evidence>
<evidence type="ECO:0000256" key="7">
    <source>
        <dbReference type="ARBA" id="ARBA00038870"/>
    </source>
</evidence>
<dbReference type="SUPFAM" id="SSF51735">
    <property type="entry name" value="NAD(P)-binding Rossmann-fold domains"/>
    <property type="match status" value="1"/>
</dbReference>
<dbReference type="Pfam" id="PF14833">
    <property type="entry name" value="NAD_binding_11"/>
    <property type="match status" value="1"/>
</dbReference>
<dbReference type="InterPro" id="IPR015815">
    <property type="entry name" value="HIBADH-related"/>
</dbReference>
<dbReference type="PANTHER" id="PTHR43060:SF17">
    <property type="entry name" value="L-THREONATE DEHYDROGENASE"/>
    <property type="match status" value="1"/>
</dbReference>
<dbReference type="InterPro" id="IPR050006">
    <property type="entry name" value="LtnD"/>
</dbReference>